<dbReference type="Proteomes" id="UP000199598">
    <property type="component" value="Unassembled WGS sequence"/>
</dbReference>
<dbReference type="InterPro" id="IPR036390">
    <property type="entry name" value="WH_DNA-bd_sf"/>
</dbReference>
<evidence type="ECO:0000313" key="8">
    <source>
        <dbReference type="EMBL" id="SFL05458.1"/>
    </source>
</evidence>
<name>A0A1I4EI72_9HYPH</name>
<evidence type="ECO:0000259" key="6">
    <source>
        <dbReference type="Pfam" id="PF17805"/>
    </source>
</evidence>
<proteinExistence type="inferred from homology"/>
<keyword evidence="1" id="KW-0456">Lyase</keyword>
<dbReference type="SUPFAM" id="SSF46785">
    <property type="entry name" value="Winged helix' DNA-binding domain"/>
    <property type="match status" value="1"/>
</dbReference>
<evidence type="ECO:0000256" key="5">
    <source>
        <dbReference type="ARBA" id="ARBA00048470"/>
    </source>
</evidence>
<reference evidence="8 9" key="1">
    <citation type="submission" date="2016-10" db="EMBL/GenBank/DDBJ databases">
        <authorList>
            <person name="Varghese N."/>
            <person name="Submissions S."/>
        </authorList>
    </citation>
    <scope>NUCLEOTIDE SEQUENCE [LARGE SCALE GENOMIC DNA]</scope>
    <source>
        <strain evidence="8 9">DSM 16392</strain>
    </source>
</reference>
<dbReference type="Pfam" id="PF22451">
    <property type="entry name" value="NirdL-like_HTH"/>
    <property type="match status" value="2"/>
</dbReference>
<organism evidence="8 9">
    <name type="scientific">Pseudovibrio ascidiaceicola</name>
    <dbReference type="NCBI Taxonomy" id="285279"/>
    <lineage>
        <taxon>Bacteria</taxon>
        <taxon>Pseudomonadati</taxon>
        <taxon>Pseudomonadota</taxon>
        <taxon>Alphaproteobacteria</taxon>
        <taxon>Hyphomicrobiales</taxon>
        <taxon>Stappiaceae</taxon>
        <taxon>Pseudovibrio</taxon>
    </lineage>
</organism>
<evidence type="ECO:0000259" key="7">
    <source>
        <dbReference type="Pfam" id="PF22451"/>
    </source>
</evidence>
<sequence>MSAQLSDIDLVLVDKWQHNFPLVPKPFNLIARETGVDALDAISSYERLVANGVISRIGAVLAPNTVSASCLAAVSAPPHFVETAAQLINDESGVNHNYLRENDLNIWFVVVERDRATLEATLARIEQNTNLVVHAFRMEKAFHLDLGFSLTEQRLEKKTPVLPPVDMSVLEPGDIDLLEKLSDGIPLSDRPFLRIALKLGRSETSVLERLKVLQDAGIIRRFGVVVRHRSIGYKANAMTVWNVRDEHIDDVGATFSADPMVSLCYQRNREMPLWPYNLYTMTHANSREEALEVINRLSTMATQHVMSSDVLFSTKCFKQRGARLSRSVGVSA</sequence>
<accession>A0A1I4EI72</accession>
<evidence type="ECO:0000256" key="3">
    <source>
        <dbReference type="ARBA" id="ARBA00023457"/>
    </source>
</evidence>
<dbReference type="RefSeq" id="WP_093523162.1">
    <property type="nucleotide sequence ID" value="NZ_FOSK01000015.1"/>
</dbReference>
<evidence type="ECO:0000256" key="4">
    <source>
        <dbReference type="ARBA" id="ARBA00023471"/>
    </source>
</evidence>
<protein>
    <recommendedName>
        <fullName evidence="4">siroheme decarboxylase</fullName>
        <ecNumber evidence="4">4.1.1.111</ecNumber>
    </recommendedName>
</protein>
<feature type="domain" description="Siroheme decarboxylase AsnC-like ligand binding" evidence="6">
    <location>
        <begin position="67"/>
        <end position="133"/>
    </location>
</feature>
<feature type="domain" description="Siroheme decarboxylase NirL-like HTH" evidence="7">
    <location>
        <begin position="174"/>
        <end position="220"/>
    </location>
</feature>
<dbReference type="PANTHER" id="PTHR43413:SF1">
    <property type="entry name" value="SIROHEME DECARBOXYLASE NIRL SUBUNIT"/>
    <property type="match status" value="1"/>
</dbReference>
<dbReference type="Gene3D" id="3.30.70.3460">
    <property type="match status" value="2"/>
</dbReference>
<dbReference type="InterPro" id="IPR053953">
    <property type="entry name" value="NirdL-like_HTH"/>
</dbReference>
<dbReference type="EC" id="4.1.1.111" evidence="4"/>
<feature type="domain" description="Siroheme decarboxylase NirL-like HTH" evidence="7">
    <location>
        <begin position="12"/>
        <end position="54"/>
    </location>
</feature>
<evidence type="ECO:0000256" key="2">
    <source>
        <dbReference type="ARBA" id="ARBA00023444"/>
    </source>
</evidence>
<comment type="caution">
    <text evidence="8">The sequence shown here is derived from an EMBL/GenBank/DDBJ whole genome shotgun (WGS) entry which is preliminary data.</text>
</comment>
<dbReference type="Pfam" id="PF17805">
    <property type="entry name" value="AsnC_trans_reg2"/>
    <property type="match status" value="2"/>
</dbReference>
<gene>
    <name evidence="8" type="ORF">SAMN04488518_11583</name>
</gene>
<comment type="pathway">
    <text evidence="2">Porphyrin-containing compound metabolism.</text>
</comment>
<dbReference type="PANTHER" id="PTHR43413">
    <property type="entry name" value="TRANSCRIPTIONAL REGULATOR, ASNC FAMILY"/>
    <property type="match status" value="1"/>
</dbReference>
<comment type="catalytic activity">
    <reaction evidence="5">
        <text>siroheme + 2 H(+) = 12,18-didecarboxysiroheme + 2 CO2</text>
        <dbReference type="Rhea" id="RHEA:19093"/>
        <dbReference type="ChEBI" id="CHEBI:15378"/>
        <dbReference type="ChEBI" id="CHEBI:16526"/>
        <dbReference type="ChEBI" id="CHEBI:60052"/>
        <dbReference type="ChEBI" id="CHEBI:140497"/>
        <dbReference type="EC" id="4.1.1.111"/>
    </reaction>
</comment>
<dbReference type="EMBL" id="FOSK01000015">
    <property type="protein sequence ID" value="SFL05458.1"/>
    <property type="molecule type" value="Genomic_DNA"/>
</dbReference>
<dbReference type="InterPro" id="IPR050684">
    <property type="entry name" value="HTH-Siroheme_Decarb"/>
</dbReference>
<feature type="domain" description="Siroheme decarboxylase AsnC-like ligand binding" evidence="6">
    <location>
        <begin position="231"/>
        <end position="318"/>
    </location>
</feature>
<dbReference type="InterPro" id="IPR040523">
    <property type="entry name" value="AsnC_trans_reg2"/>
</dbReference>
<evidence type="ECO:0000256" key="1">
    <source>
        <dbReference type="ARBA" id="ARBA00023239"/>
    </source>
</evidence>
<evidence type="ECO:0000313" key="9">
    <source>
        <dbReference type="Proteomes" id="UP000199598"/>
    </source>
</evidence>
<keyword evidence="9" id="KW-1185">Reference proteome</keyword>
<comment type="similarity">
    <text evidence="3">Belongs to the Ahb/Nir family.</text>
</comment>